<comment type="caution">
    <text evidence="2">The sequence shown here is derived from an EMBL/GenBank/DDBJ whole genome shotgun (WGS) entry which is preliminary data.</text>
</comment>
<reference evidence="2" key="1">
    <citation type="submission" date="2023-08" db="EMBL/GenBank/DDBJ databases">
        <title>Functional and genomic diversity of the sorghum phyllosphere microbiome.</title>
        <authorList>
            <person name="Shade A."/>
        </authorList>
    </citation>
    <scope>NUCLEOTIDE SEQUENCE</scope>
    <source>
        <strain evidence="2">SORGH_AS_0201</strain>
    </source>
</reference>
<dbReference type="Pfam" id="PF03928">
    <property type="entry name" value="HbpS-like"/>
    <property type="match status" value="1"/>
</dbReference>
<evidence type="ECO:0000313" key="2">
    <source>
        <dbReference type="EMBL" id="MDR6232807.1"/>
    </source>
</evidence>
<dbReference type="SUPFAM" id="SSF143744">
    <property type="entry name" value="GlcG-like"/>
    <property type="match status" value="1"/>
</dbReference>
<keyword evidence="1" id="KW-0732">Signal</keyword>
<feature type="signal peptide" evidence="1">
    <location>
        <begin position="1"/>
        <end position="23"/>
    </location>
</feature>
<dbReference type="PANTHER" id="PTHR34309:SF10">
    <property type="entry name" value="SLR1406 PROTEIN"/>
    <property type="match status" value="1"/>
</dbReference>
<dbReference type="EMBL" id="JAVJAF010000001">
    <property type="protein sequence ID" value="MDR6232807.1"/>
    <property type="molecule type" value="Genomic_DNA"/>
</dbReference>
<organism evidence="2 3">
    <name type="scientific">Pseudomonas oryzihabitans</name>
    <dbReference type="NCBI Taxonomy" id="47885"/>
    <lineage>
        <taxon>Bacteria</taxon>
        <taxon>Pseudomonadati</taxon>
        <taxon>Pseudomonadota</taxon>
        <taxon>Gammaproteobacteria</taxon>
        <taxon>Pseudomonadales</taxon>
        <taxon>Pseudomonadaceae</taxon>
        <taxon>Pseudomonas</taxon>
    </lineage>
</organism>
<protein>
    <submittedName>
        <fullName evidence="2">Uncharacterized protein GlcG (DUF336 family)</fullName>
    </submittedName>
</protein>
<evidence type="ECO:0000313" key="3">
    <source>
        <dbReference type="Proteomes" id="UP001268036"/>
    </source>
</evidence>
<evidence type="ECO:0000256" key="1">
    <source>
        <dbReference type="SAM" id="SignalP"/>
    </source>
</evidence>
<accession>A0AAJ2BMB9</accession>
<dbReference type="InterPro" id="IPR005624">
    <property type="entry name" value="PduO/GlcC-like"/>
</dbReference>
<dbReference type="InterPro" id="IPR052517">
    <property type="entry name" value="GlcG_carb_metab_protein"/>
</dbReference>
<gene>
    <name evidence="2" type="ORF">QE440_000548</name>
</gene>
<dbReference type="AlphaFoldDB" id="A0AAJ2BMB9"/>
<dbReference type="PANTHER" id="PTHR34309">
    <property type="entry name" value="SLR1406 PROTEIN"/>
    <property type="match status" value="1"/>
</dbReference>
<dbReference type="Proteomes" id="UP001268036">
    <property type="component" value="Unassembled WGS sequence"/>
</dbReference>
<feature type="chain" id="PRO_5042546174" evidence="1">
    <location>
        <begin position="24"/>
        <end position="163"/>
    </location>
</feature>
<dbReference type="InterPro" id="IPR038084">
    <property type="entry name" value="PduO/GlcC-like_sf"/>
</dbReference>
<proteinExistence type="predicted"/>
<sequence length="163" mass="16870">MSRFLSCLTAAWVGTAILGQAQAALPQHPDLDLAAAQRLAQAAPCSAALAVLDRSGQPILLQRDTRVGPHNAEAARRKAFTALSTRTSSQALAERARQNPDAANLVTLPELLLLGGGIPLYEGDQLVGALGIAGAGGGGADERCALAAARHLALQSHPYRRIP</sequence>
<dbReference type="Gene3D" id="3.30.450.150">
    <property type="entry name" value="Haem-degrading domain"/>
    <property type="match status" value="1"/>
</dbReference>
<name>A0AAJ2BMB9_9PSED</name>
<dbReference type="RefSeq" id="WP_309754837.1">
    <property type="nucleotide sequence ID" value="NZ_JAVJAF010000001.1"/>
</dbReference>